<dbReference type="InterPro" id="IPR023404">
    <property type="entry name" value="rSAM_horseshoe"/>
</dbReference>
<dbReference type="PROSITE" id="PS51918">
    <property type="entry name" value="RADICAL_SAM"/>
    <property type="match status" value="1"/>
</dbReference>
<dbReference type="InterPro" id="IPR051198">
    <property type="entry name" value="BchE-like"/>
</dbReference>
<dbReference type="GO" id="GO:0051536">
    <property type="term" value="F:iron-sulfur cluster binding"/>
    <property type="evidence" value="ECO:0007669"/>
    <property type="project" value="UniProtKB-KW"/>
</dbReference>
<evidence type="ECO:0000256" key="4">
    <source>
        <dbReference type="ARBA" id="ARBA00023004"/>
    </source>
</evidence>
<feature type="domain" description="Radical SAM core" evidence="6">
    <location>
        <begin position="68"/>
        <end position="209"/>
    </location>
</feature>
<organism evidence="7">
    <name type="scientific">mine drainage metagenome</name>
    <dbReference type="NCBI Taxonomy" id="410659"/>
    <lineage>
        <taxon>unclassified sequences</taxon>
        <taxon>metagenomes</taxon>
        <taxon>ecological metagenomes</taxon>
    </lineage>
</organism>
<name>T0YQ38_9ZZZZ</name>
<evidence type="ECO:0000256" key="3">
    <source>
        <dbReference type="ARBA" id="ARBA00022723"/>
    </source>
</evidence>
<dbReference type="GO" id="GO:0046872">
    <property type="term" value="F:metal ion binding"/>
    <property type="evidence" value="ECO:0007669"/>
    <property type="project" value="UniProtKB-KW"/>
</dbReference>
<dbReference type="InterPro" id="IPR058240">
    <property type="entry name" value="rSAM_sf"/>
</dbReference>
<evidence type="ECO:0000259" key="6">
    <source>
        <dbReference type="PROSITE" id="PS51918"/>
    </source>
</evidence>
<dbReference type="AlphaFoldDB" id="T0YQ38"/>
<dbReference type="GO" id="GO:0005829">
    <property type="term" value="C:cytosol"/>
    <property type="evidence" value="ECO:0007669"/>
    <property type="project" value="TreeGrafter"/>
</dbReference>
<keyword evidence="4" id="KW-0408">Iron</keyword>
<reference evidence="7" key="1">
    <citation type="submission" date="2013-08" db="EMBL/GenBank/DDBJ databases">
        <authorList>
            <person name="Mendez C."/>
            <person name="Richter M."/>
            <person name="Ferrer M."/>
            <person name="Sanchez J."/>
        </authorList>
    </citation>
    <scope>NUCLEOTIDE SEQUENCE</scope>
</reference>
<keyword evidence="5" id="KW-0411">Iron-sulfur</keyword>
<feature type="non-terminal residue" evidence="7">
    <location>
        <position position="209"/>
    </location>
</feature>
<comment type="caution">
    <text evidence="7">The sequence shown here is derived from an EMBL/GenBank/DDBJ whole genome shotgun (WGS) entry which is preliminary data.</text>
</comment>
<keyword evidence="2" id="KW-0949">S-adenosyl-L-methionine</keyword>
<proteinExistence type="predicted"/>
<dbReference type="CDD" id="cd01335">
    <property type="entry name" value="Radical_SAM"/>
    <property type="match status" value="1"/>
</dbReference>
<evidence type="ECO:0000256" key="1">
    <source>
        <dbReference type="ARBA" id="ARBA00001966"/>
    </source>
</evidence>
<dbReference type="SUPFAM" id="SSF102114">
    <property type="entry name" value="Radical SAM enzymes"/>
    <property type="match status" value="1"/>
</dbReference>
<gene>
    <name evidence="7" type="ORF">B1A_18404</name>
</gene>
<dbReference type="PANTHER" id="PTHR43409">
    <property type="entry name" value="ANAEROBIC MAGNESIUM-PROTOPORPHYRIN IX MONOMETHYL ESTER CYCLASE-RELATED"/>
    <property type="match status" value="1"/>
</dbReference>
<dbReference type="InterPro" id="IPR007197">
    <property type="entry name" value="rSAM"/>
</dbReference>
<dbReference type="EMBL" id="AUZX01013579">
    <property type="protein sequence ID" value="EQD35213.1"/>
    <property type="molecule type" value="Genomic_DNA"/>
</dbReference>
<reference evidence="7" key="2">
    <citation type="journal article" date="2014" name="ISME J.">
        <title>Microbial stratification in low pH oxic and suboxic macroscopic growths along an acid mine drainage.</title>
        <authorList>
            <person name="Mendez-Garcia C."/>
            <person name="Mesa V."/>
            <person name="Sprenger R.R."/>
            <person name="Richter M."/>
            <person name="Diez M.S."/>
            <person name="Solano J."/>
            <person name="Bargiela R."/>
            <person name="Golyshina O.V."/>
            <person name="Manteca A."/>
            <person name="Ramos J.L."/>
            <person name="Gallego J.R."/>
            <person name="Llorente I."/>
            <person name="Martins Dos Santos V.A."/>
            <person name="Jensen O.N."/>
            <person name="Pelaez A.I."/>
            <person name="Sanchez J."/>
            <person name="Ferrer M."/>
        </authorList>
    </citation>
    <scope>NUCLEOTIDE SEQUENCE</scope>
</reference>
<dbReference type="SFLD" id="SFLDS00029">
    <property type="entry name" value="Radical_SAM"/>
    <property type="match status" value="1"/>
</dbReference>
<dbReference type="PANTHER" id="PTHR43409:SF7">
    <property type="entry name" value="BLL1977 PROTEIN"/>
    <property type="match status" value="1"/>
</dbReference>
<evidence type="ECO:0000256" key="2">
    <source>
        <dbReference type="ARBA" id="ARBA00022691"/>
    </source>
</evidence>
<keyword evidence="3" id="KW-0479">Metal-binding</keyword>
<dbReference type="Gene3D" id="3.80.30.20">
    <property type="entry name" value="tm_1862 like domain"/>
    <property type="match status" value="1"/>
</dbReference>
<feature type="non-terminal residue" evidence="7">
    <location>
        <position position="1"/>
    </location>
</feature>
<sequence>ERRCVVRGEGEFALLALTRYVLYGQGSLISVPSLTYEHHGKIARNEPSLGPYQDVDRIPAPDYSLLESGDEYHPSLITARGCMYRCHFCSEGRGRHPYRPRSIENVERELVMIRDSHRDVRYLSFNDDTFTASHARVASLCDAIDRVFPDKSRFGFFCEGRVNVLDRHPELLRRLKDAGMLRLQIGIESGDQRMLDRINKATRISQIEN</sequence>
<comment type="cofactor">
    <cofactor evidence="1">
        <name>[4Fe-4S] cluster</name>
        <dbReference type="ChEBI" id="CHEBI:49883"/>
    </cofactor>
</comment>
<protein>
    <submittedName>
        <fullName evidence="7">Radical SAM domain protein</fullName>
    </submittedName>
</protein>
<dbReference type="GO" id="GO:0003824">
    <property type="term" value="F:catalytic activity"/>
    <property type="evidence" value="ECO:0007669"/>
    <property type="project" value="InterPro"/>
</dbReference>
<accession>T0YQ38</accession>
<dbReference type="Pfam" id="PF04055">
    <property type="entry name" value="Radical_SAM"/>
    <property type="match status" value="1"/>
</dbReference>
<evidence type="ECO:0000313" key="7">
    <source>
        <dbReference type="EMBL" id="EQD35213.1"/>
    </source>
</evidence>
<dbReference type="SFLD" id="SFLDG01082">
    <property type="entry name" value="B12-binding_domain_containing"/>
    <property type="match status" value="1"/>
</dbReference>
<evidence type="ECO:0000256" key="5">
    <source>
        <dbReference type="ARBA" id="ARBA00023014"/>
    </source>
</evidence>